<accession>A0ABU9K262</accession>
<dbReference type="EMBL" id="JBBYAK010000001">
    <property type="protein sequence ID" value="MEL3959197.1"/>
    <property type="molecule type" value="Genomic_DNA"/>
</dbReference>
<reference evidence="6 7" key="1">
    <citation type="submission" date="2024-03" db="EMBL/GenBank/DDBJ databases">
        <title>Bacilli Hybrid Assemblies.</title>
        <authorList>
            <person name="Kovac J."/>
        </authorList>
    </citation>
    <scope>NUCLEOTIDE SEQUENCE [LARGE SCALE GENOMIC DNA]</scope>
    <source>
        <strain evidence="6 7">FSL M8-0022</strain>
    </source>
</reference>
<evidence type="ECO:0000259" key="5">
    <source>
        <dbReference type="PROSITE" id="PS50893"/>
    </source>
</evidence>
<evidence type="ECO:0000313" key="6">
    <source>
        <dbReference type="EMBL" id="MEL3959197.1"/>
    </source>
</evidence>
<dbReference type="SUPFAM" id="SSF52540">
    <property type="entry name" value="P-loop containing nucleoside triphosphate hydrolases"/>
    <property type="match status" value="1"/>
</dbReference>
<dbReference type="GO" id="GO:0005524">
    <property type="term" value="F:ATP binding"/>
    <property type="evidence" value="ECO:0007669"/>
    <property type="project" value="UniProtKB-KW"/>
</dbReference>
<evidence type="ECO:0000313" key="7">
    <source>
        <dbReference type="Proteomes" id="UP001459714"/>
    </source>
</evidence>
<dbReference type="SMART" id="SM00382">
    <property type="entry name" value="AAA"/>
    <property type="match status" value="1"/>
</dbReference>
<proteinExistence type="inferred from homology"/>
<dbReference type="PANTHER" id="PTHR43335">
    <property type="entry name" value="ABC TRANSPORTER, ATP-BINDING PROTEIN"/>
    <property type="match status" value="1"/>
</dbReference>
<dbReference type="Pfam" id="PF00005">
    <property type="entry name" value="ABC_tran"/>
    <property type="match status" value="1"/>
</dbReference>
<dbReference type="PROSITE" id="PS00211">
    <property type="entry name" value="ABC_TRANSPORTER_1"/>
    <property type="match status" value="1"/>
</dbReference>
<keyword evidence="4 6" id="KW-0067">ATP-binding</keyword>
<keyword evidence="2" id="KW-0813">Transport</keyword>
<sequence>MEAAIKVENITKKFGETTVLDGISLTFDKNKIHGLIGRNGSGKTMLLKCICGFVIPTAGTIYVNGMEIGKDLDVPESVGIIIEAPGFLPNYDGYTNLKFLAAINNIISKEQIYAVIEKVGLDPKSKRPVGKYSLGMRQRLGIAQALMEDPDILILDEPMNGLDNQGVADIRKLLLELRNQGKTIILASHGKEDIEILCDTVHELDRGKVINSIIKERKDILFN</sequence>
<name>A0ABU9K262_9BACI</name>
<keyword evidence="3" id="KW-0547">Nucleotide-binding</keyword>
<dbReference type="InterPro" id="IPR017871">
    <property type="entry name" value="ABC_transporter-like_CS"/>
</dbReference>
<comment type="caution">
    <text evidence="6">The sequence shown here is derived from an EMBL/GenBank/DDBJ whole genome shotgun (WGS) entry which is preliminary data.</text>
</comment>
<comment type="similarity">
    <text evidence="1">Belongs to the ABC transporter superfamily.</text>
</comment>
<keyword evidence="7" id="KW-1185">Reference proteome</keyword>
<dbReference type="InterPro" id="IPR003439">
    <property type="entry name" value="ABC_transporter-like_ATP-bd"/>
</dbReference>
<dbReference type="RefSeq" id="WP_244810612.1">
    <property type="nucleotide sequence ID" value="NZ_JBBYAK010000001.1"/>
</dbReference>
<dbReference type="Gene3D" id="3.40.50.300">
    <property type="entry name" value="P-loop containing nucleotide triphosphate hydrolases"/>
    <property type="match status" value="1"/>
</dbReference>
<dbReference type="PANTHER" id="PTHR43335:SF4">
    <property type="entry name" value="ABC TRANSPORTER, ATP-BINDING PROTEIN"/>
    <property type="match status" value="1"/>
</dbReference>
<evidence type="ECO:0000256" key="2">
    <source>
        <dbReference type="ARBA" id="ARBA00022448"/>
    </source>
</evidence>
<gene>
    <name evidence="6" type="ORF">NST17_18745</name>
</gene>
<evidence type="ECO:0000256" key="3">
    <source>
        <dbReference type="ARBA" id="ARBA00022741"/>
    </source>
</evidence>
<dbReference type="PROSITE" id="PS50893">
    <property type="entry name" value="ABC_TRANSPORTER_2"/>
    <property type="match status" value="1"/>
</dbReference>
<dbReference type="Proteomes" id="UP001459714">
    <property type="component" value="Unassembled WGS sequence"/>
</dbReference>
<evidence type="ECO:0000256" key="4">
    <source>
        <dbReference type="ARBA" id="ARBA00022840"/>
    </source>
</evidence>
<dbReference type="InterPro" id="IPR027417">
    <property type="entry name" value="P-loop_NTPase"/>
</dbReference>
<evidence type="ECO:0000256" key="1">
    <source>
        <dbReference type="ARBA" id="ARBA00005417"/>
    </source>
</evidence>
<dbReference type="InterPro" id="IPR003593">
    <property type="entry name" value="AAA+_ATPase"/>
</dbReference>
<protein>
    <submittedName>
        <fullName evidence="6">ATP-binding cassette domain-containing protein</fullName>
    </submittedName>
</protein>
<organism evidence="6 7">
    <name type="scientific">Caldifermentibacillus hisashii</name>
    <dbReference type="NCBI Taxonomy" id="996558"/>
    <lineage>
        <taxon>Bacteria</taxon>
        <taxon>Bacillati</taxon>
        <taxon>Bacillota</taxon>
        <taxon>Bacilli</taxon>
        <taxon>Bacillales</taxon>
        <taxon>Bacillaceae</taxon>
        <taxon>Caldifermentibacillus</taxon>
    </lineage>
</organism>
<feature type="domain" description="ABC transporter" evidence="5">
    <location>
        <begin position="5"/>
        <end position="222"/>
    </location>
</feature>